<evidence type="ECO:0000259" key="2">
    <source>
        <dbReference type="Pfam" id="PF02911"/>
    </source>
</evidence>
<dbReference type="OrthoDB" id="5355061at2"/>
<dbReference type="RefSeq" id="WP_141384038.1">
    <property type="nucleotide sequence ID" value="NZ_BJNF01000062.1"/>
</dbReference>
<gene>
    <name evidence="3" type="ORF">NWI01_22960</name>
</gene>
<dbReference type="Gene3D" id="3.40.50.12230">
    <property type="match status" value="1"/>
</dbReference>
<dbReference type="PROSITE" id="PS00373">
    <property type="entry name" value="GART"/>
    <property type="match status" value="1"/>
</dbReference>
<dbReference type="CDD" id="cd08369">
    <property type="entry name" value="FMT_core"/>
    <property type="match status" value="1"/>
</dbReference>
<evidence type="ECO:0000259" key="1">
    <source>
        <dbReference type="Pfam" id="PF00551"/>
    </source>
</evidence>
<feature type="domain" description="Formyl transferase N-terminal" evidence="1">
    <location>
        <begin position="66"/>
        <end position="171"/>
    </location>
</feature>
<sequence length="301" mass="32422">MPAFVITGDGHPAYAVLKAVHETQGASMSAFIPGSSSAVKATAYAENNAIPILPRAMLMGREPFPKSFRADWLVNINGTTIIDPGVIHMFAGRALNMHPGLLPKYAGLHCHQWAIRNGESVQGLTVHVMDAGIDTGPILAQQTIPIRDSDTGLSLFMRAMETGAQLLISVLTKIIANDIPPAVPQDLSQRTLYRHKDALDGEVDWNWSARRICDFVRAANYDPLVCPTYVPTAVVSGVPLVLRGCDVARLNKDVEPGILTEVGGSPVVGCGNGEAVVIKRALRQGRIMTGNDWQKLADSER</sequence>
<dbReference type="GO" id="GO:0004479">
    <property type="term" value="F:methionyl-tRNA formyltransferase activity"/>
    <property type="evidence" value="ECO:0007669"/>
    <property type="project" value="TreeGrafter"/>
</dbReference>
<dbReference type="InterPro" id="IPR011034">
    <property type="entry name" value="Formyl_transferase-like_C_sf"/>
</dbReference>
<evidence type="ECO:0000313" key="4">
    <source>
        <dbReference type="Proteomes" id="UP000318825"/>
    </source>
</evidence>
<proteinExistence type="predicted"/>
<accession>A0A4Y3WBV4</accession>
<evidence type="ECO:0000313" key="3">
    <source>
        <dbReference type="EMBL" id="GEC16404.1"/>
    </source>
</evidence>
<name>A0A4Y3WBV4_NITWI</name>
<dbReference type="AlphaFoldDB" id="A0A4Y3WBV4"/>
<dbReference type="InterPro" id="IPR005793">
    <property type="entry name" value="Formyl_trans_C"/>
</dbReference>
<dbReference type="SUPFAM" id="SSF50486">
    <property type="entry name" value="FMT C-terminal domain-like"/>
    <property type="match status" value="1"/>
</dbReference>
<dbReference type="PANTHER" id="PTHR11138:SF5">
    <property type="entry name" value="METHIONYL-TRNA FORMYLTRANSFERASE, MITOCHONDRIAL"/>
    <property type="match status" value="1"/>
</dbReference>
<dbReference type="GO" id="GO:0005829">
    <property type="term" value="C:cytosol"/>
    <property type="evidence" value="ECO:0007669"/>
    <property type="project" value="TreeGrafter"/>
</dbReference>
<dbReference type="PANTHER" id="PTHR11138">
    <property type="entry name" value="METHIONYL-TRNA FORMYLTRANSFERASE"/>
    <property type="match status" value="1"/>
</dbReference>
<dbReference type="InterPro" id="IPR036477">
    <property type="entry name" value="Formyl_transf_N_sf"/>
</dbReference>
<dbReference type="Pfam" id="PF00551">
    <property type="entry name" value="Formyl_trans_N"/>
    <property type="match status" value="1"/>
</dbReference>
<organism evidence="3 4">
    <name type="scientific">Nitrobacter winogradskyi</name>
    <name type="common">Nitrobacter agilis</name>
    <dbReference type="NCBI Taxonomy" id="913"/>
    <lineage>
        <taxon>Bacteria</taxon>
        <taxon>Pseudomonadati</taxon>
        <taxon>Pseudomonadota</taxon>
        <taxon>Alphaproteobacteria</taxon>
        <taxon>Hyphomicrobiales</taxon>
        <taxon>Nitrobacteraceae</taxon>
        <taxon>Nitrobacter</taxon>
    </lineage>
</organism>
<dbReference type="SUPFAM" id="SSF53328">
    <property type="entry name" value="Formyltransferase"/>
    <property type="match status" value="1"/>
</dbReference>
<dbReference type="EMBL" id="BJNF01000062">
    <property type="protein sequence ID" value="GEC16404.1"/>
    <property type="molecule type" value="Genomic_DNA"/>
</dbReference>
<dbReference type="Pfam" id="PF02911">
    <property type="entry name" value="Formyl_trans_C"/>
    <property type="match status" value="1"/>
</dbReference>
<protein>
    <recommendedName>
        <fullName evidence="5">Methionyl-tRNA formyltransferase</fullName>
    </recommendedName>
</protein>
<feature type="domain" description="Formyl transferase C-terminal" evidence="2">
    <location>
        <begin position="200"/>
        <end position="294"/>
    </location>
</feature>
<reference evidence="3 4" key="1">
    <citation type="submission" date="2019-06" db="EMBL/GenBank/DDBJ databases">
        <title>Whole genome shotgun sequence of Nitrobacter winogradskyi NBRC 14297.</title>
        <authorList>
            <person name="Hosoyama A."/>
            <person name="Uohara A."/>
            <person name="Ohji S."/>
            <person name="Ichikawa N."/>
        </authorList>
    </citation>
    <scope>NUCLEOTIDE SEQUENCE [LARGE SCALE GENOMIC DNA]</scope>
    <source>
        <strain evidence="3 4">NBRC 14297</strain>
    </source>
</reference>
<dbReference type="InterPro" id="IPR002376">
    <property type="entry name" value="Formyl_transf_N"/>
</dbReference>
<dbReference type="Proteomes" id="UP000318825">
    <property type="component" value="Unassembled WGS sequence"/>
</dbReference>
<dbReference type="InterPro" id="IPR001555">
    <property type="entry name" value="GART_AS"/>
</dbReference>
<comment type="caution">
    <text evidence="3">The sequence shown here is derived from an EMBL/GenBank/DDBJ whole genome shotgun (WGS) entry which is preliminary data.</text>
</comment>
<evidence type="ECO:0008006" key="5">
    <source>
        <dbReference type="Google" id="ProtNLM"/>
    </source>
</evidence>